<reference evidence="2 3" key="1">
    <citation type="submission" date="2015-07" db="EMBL/GenBank/DDBJ databases">
        <title>Genome sequencing of Kibdelosporangium phytohabitans.</title>
        <authorList>
            <person name="Qin S."/>
            <person name="Xing K."/>
        </authorList>
    </citation>
    <scope>NUCLEOTIDE SEQUENCE [LARGE SCALE GENOMIC DNA]</scope>
    <source>
        <strain evidence="2 3">KLBMP1111</strain>
    </source>
</reference>
<feature type="signal peptide" evidence="1">
    <location>
        <begin position="1"/>
        <end position="22"/>
    </location>
</feature>
<evidence type="ECO:0000256" key="1">
    <source>
        <dbReference type="SAM" id="SignalP"/>
    </source>
</evidence>
<protein>
    <submittedName>
        <fullName evidence="2">Uncharacterized protein</fullName>
    </submittedName>
</protein>
<dbReference type="OrthoDB" id="3731377at2"/>
<dbReference type="RefSeq" id="WP_054290671.1">
    <property type="nucleotide sequence ID" value="NZ_CP012752.1"/>
</dbReference>
<feature type="chain" id="PRO_5006035666" evidence="1">
    <location>
        <begin position="23"/>
        <end position="352"/>
    </location>
</feature>
<evidence type="ECO:0000313" key="3">
    <source>
        <dbReference type="Proteomes" id="UP000063699"/>
    </source>
</evidence>
<dbReference type="EMBL" id="CP012752">
    <property type="protein sequence ID" value="ALG08765.1"/>
    <property type="molecule type" value="Genomic_DNA"/>
</dbReference>
<evidence type="ECO:0000313" key="2">
    <source>
        <dbReference type="EMBL" id="ALG08765.1"/>
    </source>
</evidence>
<dbReference type="AlphaFoldDB" id="A0A0N9HZF8"/>
<keyword evidence="3" id="KW-1185">Reference proteome</keyword>
<name>A0A0N9HZF8_9PSEU</name>
<dbReference type="Proteomes" id="UP000063699">
    <property type="component" value="Chromosome"/>
</dbReference>
<sequence>MRVLLVCVLLVLLGGCAPEAPAFSAVDLPAGARPVLLAGYGGDVLIGVRRDGHPVVPGVLRANEDGAVSEIPVRGESPYGLLAKWYAIDSDGDRILAVGGERGGAHANVRWSVWTGTAAGITEKVQGFSTFGGWGAGELVGAALASSTPVLVGSWQSAKAGLDVAVWTAEGDTWARRDSAGTELESDRRTLAFANSVTAYGKGALIGGMRLTDGREIAMVWQSAASGTGWTGTPLPDAGKLAVVSSVRCWGAVCGAAGSVDGTLALWRMADGVWKRLPGTPPIPVKDSDKLAPPLDEHVTQVVSDNGQVKIVRADGDTWTANPISGPSGTVTSAVRAGDRIYVLAGDKVWRG</sequence>
<accession>A0A0N9HZF8</accession>
<dbReference type="KEGG" id="kphy:AOZ06_19240"/>
<dbReference type="PROSITE" id="PS51257">
    <property type="entry name" value="PROKAR_LIPOPROTEIN"/>
    <property type="match status" value="1"/>
</dbReference>
<proteinExistence type="predicted"/>
<gene>
    <name evidence="2" type="ORF">AOZ06_19240</name>
</gene>
<organism evidence="2 3">
    <name type="scientific">Kibdelosporangium phytohabitans</name>
    <dbReference type="NCBI Taxonomy" id="860235"/>
    <lineage>
        <taxon>Bacteria</taxon>
        <taxon>Bacillati</taxon>
        <taxon>Actinomycetota</taxon>
        <taxon>Actinomycetes</taxon>
        <taxon>Pseudonocardiales</taxon>
        <taxon>Pseudonocardiaceae</taxon>
        <taxon>Kibdelosporangium</taxon>
    </lineage>
</organism>
<keyword evidence="1" id="KW-0732">Signal</keyword>